<proteinExistence type="predicted"/>
<dbReference type="Proteomes" id="UP001489004">
    <property type="component" value="Unassembled WGS sequence"/>
</dbReference>
<gene>
    <name evidence="1" type="ORF">WJX72_010527</name>
</gene>
<keyword evidence="2" id="KW-1185">Reference proteome</keyword>
<evidence type="ECO:0000313" key="1">
    <source>
        <dbReference type="EMBL" id="KAK9803988.1"/>
    </source>
</evidence>
<reference evidence="1 2" key="1">
    <citation type="journal article" date="2024" name="Nat. Commun.">
        <title>Phylogenomics reveals the evolutionary origins of lichenization in chlorophyte algae.</title>
        <authorList>
            <person name="Puginier C."/>
            <person name="Libourel C."/>
            <person name="Otte J."/>
            <person name="Skaloud P."/>
            <person name="Haon M."/>
            <person name="Grisel S."/>
            <person name="Petersen M."/>
            <person name="Berrin J.G."/>
            <person name="Delaux P.M."/>
            <person name="Dal Grande F."/>
            <person name="Keller J."/>
        </authorList>
    </citation>
    <scope>NUCLEOTIDE SEQUENCE [LARGE SCALE GENOMIC DNA]</scope>
    <source>
        <strain evidence="1 2">SAG 2043</strain>
    </source>
</reference>
<dbReference type="EMBL" id="JALJOR010000019">
    <property type="protein sequence ID" value="KAK9803988.1"/>
    <property type="molecule type" value="Genomic_DNA"/>
</dbReference>
<organism evidence="1 2">
    <name type="scientific">[Myrmecia] bisecta</name>
    <dbReference type="NCBI Taxonomy" id="41462"/>
    <lineage>
        <taxon>Eukaryota</taxon>
        <taxon>Viridiplantae</taxon>
        <taxon>Chlorophyta</taxon>
        <taxon>core chlorophytes</taxon>
        <taxon>Trebouxiophyceae</taxon>
        <taxon>Trebouxiales</taxon>
        <taxon>Trebouxiaceae</taxon>
        <taxon>Myrmecia</taxon>
    </lineage>
</organism>
<comment type="caution">
    <text evidence="1">The sequence shown here is derived from an EMBL/GenBank/DDBJ whole genome shotgun (WGS) entry which is preliminary data.</text>
</comment>
<dbReference type="AlphaFoldDB" id="A0AAW1P1U4"/>
<protein>
    <submittedName>
        <fullName evidence="1">Uncharacterized protein</fullName>
    </submittedName>
</protein>
<accession>A0AAW1P1U4</accession>
<sequence>MWRTCASAVESGHLHIVQWAAQHGCPWDAHTCTVAARCDQVLLLAKGTELLLWAYEAGAPLCEGVYHHPFWPEVAAVIADRQQECRICFAKAAFLSHGTLRMPARSHARHLRLMAGVPVDVVLAIADLVG</sequence>
<name>A0AAW1P1U4_9CHLO</name>
<evidence type="ECO:0000313" key="2">
    <source>
        <dbReference type="Proteomes" id="UP001489004"/>
    </source>
</evidence>